<proteinExistence type="predicted"/>
<protein>
    <submittedName>
        <fullName evidence="2">Uncharacterized protein</fullName>
    </submittedName>
</protein>
<dbReference type="EMBL" id="KV427613">
    <property type="protein sequence ID" value="KZT08934.1"/>
    <property type="molecule type" value="Genomic_DNA"/>
</dbReference>
<gene>
    <name evidence="2" type="ORF">LAESUDRAFT_566792</name>
</gene>
<dbReference type="GeneID" id="63820010"/>
<accession>A0A165FGG9</accession>
<dbReference type="RefSeq" id="XP_040766674.1">
    <property type="nucleotide sequence ID" value="XM_040902979.1"/>
</dbReference>
<dbReference type="OrthoDB" id="2803918at2759"/>
<sequence length="479" mass="52126">MTTTDTLSQSKLNFARSIRIAIALAALRFKPAKQSYEAYVLDLRSKFSPDETQRNEDWRERALTLEQSLKALETKYEKEHAELQCMREAQSGAKTSAESAAAGQSKSKKKKAKGQVDAPVLHPKPELKTLLGGMNAKINLAKLSSTPDLLSTFETLDMLVSSRSGESSASAIMDESLATSLRHAVDSLGSLLTSLLPPNPVTAGAVDALDAAATLIHRLLIVALSLLVGTPQKQKIKATSRFSIVEDTLRVLTETILVPAIRAFRPLSSAHLSVLLAPRAKKKVATKLPSDIRPDLFSLLDRTISALEEFSSLVTRRAAVIFTIRTVKQVVALETVRELQRLYAGDHASGSDANSKSKSTLHDARVSQTSERMESLIRKDTLWYLCNVLHLVLPLGAGASVPTPQRDQDELLDDAIFGALSSVLRRTRTTAHFEGGTAPPGNIIDEGSRRGTIERPTPDMGDVERGVVLALAERVWLGR</sequence>
<dbReference type="Proteomes" id="UP000076871">
    <property type="component" value="Unassembled WGS sequence"/>
</dbReference>
<evidence type="ECO:0000313" key="2">
    <source>
        <dbReference type="EMBL" id="KZT08934.1"/>
    </source>
</evidence>
<evidence type="ECO:0000256" key="1">
    <source>
        <dbReference type="SAM" id="MobiDB-lite"/>
    </source>
</evidence>
<feature type="region of interest" description="Disordered" evidence="1">
    <location>
        <begin position="88"/>
        <end position="124"/>
    </location>
</feature>
<organism evidence="2 3">
    <name type="scientific">Laetiporus sulphureus 93-53</name>
    <dbReference type="NCBI Taxonomy" id="1314785"/>
    <lineage>
        <taxon>Eukaryota</taxon>
        <taxon>Fungi</taxon>
        <taxon>Dikarya</taxon>
        <taxon>Basidiomycota</taxon>
        <taxon>Agaricomycotina</taxon>
        <taxon>Agaricomycetes</taxon>
        <taxon>Polyporales</taxon>
        <taxon>Laetiporus</taxon>
    </lineage>
</organism>
<dbReference type="InParanoid" id="A0A165FGG9"/>
<feature type="compositionally biased region" description="Basic and acidic residues" evidence="1">
    <location>
        <begin position="446"/>
        <end position="459"/>
    </location>
</feature>
<feature type="region of interest" description="Disordered" evidence="1">
    <location>
        <begin position="432"/>
        <end position="459"/>
    </location>
</feature>
<reference evidence="2 3" key="1">
    <citation type="journal article" date="2016" name="Mol. Biol. Evol.">
        <title>Comparative Genomics of Early-Diverging Mushroom-Forming Fungi Provides Insights into the Origins of Lignocellulose Decay Capabilities.</title>
        <authorList>
            <person name="Nagy L.G."/>
            <person name="Riley R."/>
            <person name="Tritt A."/>
            <person name="Adam C."/>
            <person name="Daum C."/>
            <person name="Floudas D."/>
            <person name="Sun H."/>
            <person name="Yadav J.S."/>
            <person name="Pangilinan J."/>
            <person name="Larsson K.H."/>
            <person name="Matsuura K."/>
            <person name="Barry K."/>
            <person name="Labutti K."/>
            <person name="Kuo R."/>
            <person name="Ohm R.A."/>
            <person name="Bhattacharya S.S."/>
            <person name="Shirouzu T."/>
            <person name="Yoshinaga Y."/>
            <person name="Martin F.M."/>
            <person name="Grigoriev I.V."/>
            <person name="Hibbett D.S."/>
        </authorList>
    </citation>
    <scope>NUCLEOTIDE SEQUENCE [LARGE SCALE GENOMIC DNA]</scope>
    <source>
        <strain evidence="2 3">93-53</strain>
    </source>
</reference>
<evidence type="ECO:0000313" key="3">
    <source>
        <dbReference type="Proteomes" id="UP000076871"/>
    </source>
</evidence>
<keyword evidence="3" id="KW-1185">Reference proteome</keyword>
<feature type="compositionally biased region" description="Basic and acidic residues" evidence="1">
    <location>
        <begin position="360"/>
        <end position="370"/>
    </location>
</feature>
<name>A0A165FGG9_9APHY</name>
<feature type="compositionally biased region" description="Low complexity" evidence="1">
    <location>
        <begin position="96"/>
        <end position="105"/>
    </location>
</feature>
<feature type="region of interest" description="Disordered" evidence="1">
    <location>
        <begin position="347"/>
        <end position="370"/>
    </location>
</feature>
<dbReference type="AlphaFoldDB" id="A0A165FGG9"/>